<dbReference type="InterPro" id="IPR017432">
    <property type="entry name" value="Distrobrevin"/>
</dbReference>
<evidence type="ECO:0000313" key="19">
    <source>
        <dbReference type="Proteomes" id="UP000248483"/>
    </source>
</evidence>
<dbReference type="GO" id="GO:0005737">
    <property type="term" value="C:cytoplasm"/>
    <property type="evidence" value="ECO:0007669"/>
    <property type="project" value="UniProtKB-SubCell"/>
</dbReference>
<organism evidence="19 20">
    <name type="scientific">Delphinapterus leucas</name>
    <name type="common">Beluga whale</name>
    <dbReference type="NCBI Taxonomy" id="9749"/>
    <lineage>
        <taxon>Eukaryota</taxon>
        <taxon>Metazoa</taxon>
        <taxon>Chordata</taxon>
        <taxon>Craniata</taxon>
        <taxon>Vertebrata</taxon>
        <taxon>Euteleostomi</taxon>
        <taxon>Mammalia</taxon>
        <taxon>Eutheria</taxon>
        <taxon>Laurasiatheria</taxon>
        <taxon>Artiodactyla</taxon>
        <taxon>Whippomorpha</taxon>
        <taxon>Cetacea</taxon>
        <taxon>Odontoceti</taxon>
        <taxon>Monodontidae</taxon>
        <taxon>Delphinapterus</taxon>
    </lineage>
</organism>
<dbReference type="CDD" id="cd16249">
    <property type="entry name" value="EFh_DTNA"/>
    <property type="match status" value="1"/>
</dbReference>
<evidence type="ECO:0000256" key="8">
    <source>
        <dbReference type="ARBA" id="ARBA00022771"/>
    </source>
</evidence>
<keyword evidence="11 15" id="KW-0175">Coiled coil</keyword>
<dbReference type="FunFam" id="1.10.238.10:FF:000014">
    <property type="entry name" value="Dystrobrevin alpha"/>
    <property type="match status" value="1"/>
</dbReference>
<dbReference type="CTD" id="1837"/>
<dbReference type="Gene3D" id="3.30.60.90">
    <property type="match status" value="1"/>
</dbReference>
<dbReference type="SUPFAM" id="SSF57850">
    <property type="entry name" value="RING/U-box"/>
    <property type="match status" value="1"/>
</dbReference>
<dbReference type="SMART" id="SM00291">
    <property type="entry name" value="ZnF_ZZ"/>
    <property type="match status" value="1"/>
</dbReference>
<dbReference type="RefSeq" id="XP_022442655.1">
    <property type="nucleotide sequence ID" value="XM_022586947.2"/>
</dbReference>
<feature type="domain" description="ZZ-type" evidence="18">
    <location>
        <begin position="238"/>
        <end position="294"/>
    </location>
</feature>
<dbReference type="PIRSF" id="PIRSF038204">
    <property type="entry name" value="Distrobrevin"/>
    <property type="match status" value="1"/>
</dbReference>
<feature type="region of interest" description="Disordered" evidence="16">
    <location>
        <begin position="525"/>
        <end position="568"/>
    </location>
</feature>
<evidence type="ECO:0000256" key="12">
    <source>
        <dbReference type="ARBA" id="ARBA00023136"/>
    </source>
</evidence>
<evidence type="ECO:0000256" key="4">
    <source>
        <dbReference type="ARBA" id="ARBA00022475"/>
    </source>
</evidence>
<dbReference type="GO" id="GO:0005886">
    <property type="term" value="C:plasma membrane"/>
    <property type="evidence" value="ECO:0007669"/>
    <property type="project" value="UniProtKB-SubCell"/>
</dbReference>
<evidence type="ECO:0000256" key="9">
    <source>
        <dbReference type="ARBA" id="ARBA00022833"/>
    </source>
</evidence>
<keyword evidence="12 17" id="KW-0472">Membrane</keyword>
<evidence type="ECO:0000256" key="5">
    <source>
        <dbReference type="ARBA" id="ARBA00022490"/>
    </source>
</evidence>
<feature type="transmembrane region" description="Helical" evidence="17">
    <location>
        <begin position="730"/>
        <end position="751"/>
    </location>
</feature>
<keyword evidence="10" id="KW-0770">Synapse</keyword>
<dbReference type="AlphaFoldDB" id="A0A2Y9P9E8"/>
<dbReference type="InterPro" id="IPR015153">
    <property type="entry name" value="EF-hand_dom_typ1"/>
</dbReference>
<evidence type="ECO:0000259" key="18">
    <source>
        <dbReference type="PROSITE" id="PS50135"/>
    </source>
</evidence>
<evidence type="ECO:0000256" key="14">
    <source>
        <dbReference type="PROSITE-ProRule" id="PRU00228"/>
    </source>
</evidence>
<feature type="compositionally biased region" description="Polar residues" evidence="16">
    <location>
        <begin position="527"/>
        <end position="539"/>
    </location>
</feature>
<dbReference type="InterPro" id="IPR011992">
    <property type="entry name" value="EF-hand-dom_pair"/>
</dbReference>
<reference evidence="20" key="1">
    <citation type="submission" date="2025-08" db="UniProtKB">
        <authorList>
            <consortium name="RefSeq"/>
        </authorList>
    </citation>
    <scope>IDENTIFICATION</scope>
    <source>
        <tissue evidence="20">Blood</tissue>
    </source>
</reference>
<evidence type="ECO:0000256" key="17">
    <source>
        <dbReference type="SAM" id="Phobius"/>
    </source>
</evidence>
<feature type="coiled-coil region" evidence="15">
    <location>
        <begin position="439"/>
        <end position="515"/>
    </location>
</feature>
<dbReference type="Gene3D" id="1.10.238.10">
    <property type="entry name" value="EF-hand"/>
    <property type="match status" value="2"/>
</dbReference>
<dbReference type="SUPFAM" id="SSF47473">
    <property type="entry name" value="EF-hand"/>
    <property type="match status" value="2"/>
</dbReference>
<keyword evidence="8 14" id="KW-0863">Zinc-finger</keyword>
<evidence type="ECO:0000256" key="13">
    <source>
        <dbReference type="ARBA" id="ARBA00034103"/>
    </source>
</evidence>
<dbReference type="Proteomes" id="UP000248483">
    <property type="component" value="Unplaced"/>
</dbReference>
<dbReference type="Pfam" id="PF09069">
    <property type="entry name" value="EF-hand_3"/>
    <property type="match status" value="1"/>
</dbReference>
<comment type="similarity">
    <text evidence="3">Belongs to the dystrophin family. Dystrobrevin subfamily.</text>
</comment>
<keyword evidence="17" id="KW-0812">Transmembrane</keyword>
<keyword evidence="7" id="KW-0479">Metal-binding</keyword>
<evidence type="ECO:0000256" key="7">
    <source>
        <dbReference type="ARBA" id="ARBA00022723"/>
    </source>
</evidence>
<sequence length="754" mass="85327">MIEDSGKRGNTMAERRQLFAEMRAQDLDRIRLSTYRTACKLRFVQKKCNLHLVDIWNVIEALRENGLNNVDPNIELNVARLEAVLSTIFYQLNKRMPTTHQIQVEQSISLLLNFLLAAFDPEGHGKISVFAVKMALATLCGGKIMDKLRYIFSMISDSSGVMVYGRYDQFLREVLKLPTAVFEGPSFGYTEQSARSCFSQQKKVTLNGFLDTLMSDPPPQCLVWLPLLHRLANVENVFHPVECSYCHSESMMGFRYRCQQCHNYQLCQDCFWRGHAGGSHSNQHQMKEYTSWKSPAKKLTNALSKSLSCASSREPLHPMFPDQPEKPLNLAHIVPPRPVTSMNDSMFSHSVPSSGSPFITRRLPEGISASSPVAEEHSLIKLYVNQLDHSARMLESSTRLDEEHRLIARYAARLAAEPTPSQPAQQRSAPDISFTIDANKQQRQLIAELENKNREILQEIQRLRLEHEQASQPTPEKAQQNPTLLAELRLLRQRKDELEQRMSALQESRRELMVQLEGLMKLLKTQGAGSPRSSPSHTISRPIPMPVRSASACSTPTHTPQDSLTGVGGDVQEAFAQSSRRNLRNDLLVAADSITNTMSSLVKELNSEAGSETESNVDSELARTHFEDLVPSPTSEKAFLAQIHARKPGYLHSGATPSAMRGDVVTEDGDPYVRPEDENYEDDSVRQLENELKMEEYLKQKLQDEAYQLHVSTETRLKHPCPVTETKWRVLFWVFVVCGGFLSLALQIYFWGLF</sequence>
<evidence type="ECO:0000256" key="3">
    <source>
        <dbReference type="ARBA" id="ARBA00009563"/>
    </source>
</evidence>
<keyword evidence="17" id="KW-1133">Transmembrane helix</keyword>
<proteinExistence type="inferred from homology"/>
<evidence type="ECO:0000256" key="15">
    <source>
        <dbReference type="SAM" id="Coils"/>
    </source>
</evidence>
<keyword evidence="9" id="KW-0862">Zinc</keyword>
<dbReference type="InterPro" id="IPR000433">
    <property type="entry name" value="Znf_ZZ"/>
</dbReference>
<keyword evidence="6" id="KW-0597">Phosphoprotein</keyword>
<evidence type="ECO:0000256" key="16">
    <source>
        <dbReference type="SAM" id="MobiDB-lite"/>
    </source>
</evidence>
<keyword evidence="19" id="KW-1185">Reference proteome</keyword>
<evidence type="ECO:0000256" key="6">
    <source>
        <dbReference type="ARBA" id="ARBA00022553"/>
    </source>
</evidence>
<accession>A0A2Y9P9E8</accession>
<comment type="subcellular location">
    <subcellularLocation>
        <location evidence="1">Cell membrane</location>
    </subcellularLocation>
    <subcellularLocation>
        <location evidence="2">Cytoplasm</location>
    </subcellularLocation>
    <subcellularLocation>
        <location evidence="13">Synapse</location>
    </subcellularLocation>
</comment>
<gene>
    <name evidence="20" type="primary">DTNA</name>
</gene>
<dbReference type="InterPro" id="IPR015154">
    <property type="entry name" value="EF-hand_dom_typ2"/>
</dbReference>
<keyword evidence="4" id="KW-1003">Cell membrane</keyword>
<dbReference type="PANTHER" id="PTHR12268:SF19">
    <property type="entry name" value="DYSTROBREVIN ALPHA"/>
    <property type="match status" value="1"/>
</dbReference>
<evidence type="ECO:0000313" key="20">
    <source>
        <dbReference type="RefSeq" id="XP_022442655.1"/>
    </source>
</evidence>
<dbReference type="GeneID" id="111181513"/>
<evidence type="ECO:0000256" key="2">
    <source>
        <dbReference type="ARBA" id="ARBA00004496"/>
    </source>
</evidence>
<dbReference type="PANTHER" id="PTHR12268">
    <property type="entry name" value="E3 UBIQUITIN-PROTEIN LIGASE KCMF1"/>
    <property type="match status" value="1"/>
</dbReference>
<dbReference type="PROSITE" id="PS01357">
    <property type="entry name" value="ZF_ZZ_1"/>
    <property type="match status" value="1"/>
</dbReference>
<dbReference type="PROSITE" id="PS50135">
    <property type="entry name" value="ZF_ZZ_2"/>
    <property type="match status" value="1"/>
</dbReference>
<keyword evidence="5" id="KW-0963">Cytoplasm</keyword>
<dbReference type="FunFam" id="1.10.238.10:FF:000016">
    <property type="entry name" value="Dystrobrevin alpha"/>
    <property type="match status" value="1"/>
</dbReference>
<evidence type="ECO:0000256" key="10">
    <source>
        <dbReference type="ARBA" id="ARBA00023018"/>
    </source>
</evidence>
<dbReference type="GO" id="GO:0008270">
    <property type="term" value="F:zinc ion binding"/>
    <property type="evidence" value="ECO:0007669"/>
    <property type="project" value="UniProtKB-KW"/>
</dbReference>
<evidence type="ECO:0000256" key="1">
    <source>
        <dbReference type="ARBA" id="ARBA00004236"/>
    </source>
</evidence>
<dbReference type="InterPro" id="IPR050774">
    <property type="entry name" value="KCMF1/Dystrophin"/>
</dbReference>
<feature type="compositionally biased region" description="Polar residues" evidence="16">
    <location>
        <begin position="551"/>
        <end position="564"/>
    </location>
</feature>
<dbReference type="GO" id="GO:0099536">
    <property type="term" value="P:synaptic signaling"/>
    <property type="evidence" value="ECO:0007669"/>
    <property type="project" value="TreeGrafter"/>
</dbReference>
<evidence type="ECO:0000256" key="11">
    <source>
        <dbReference type="ARBA" id="ARBA00023054"/>
    </source>
</evidence>
<name>A0A2Y9P9E8_DELLE</name>
<dbReference type="CDD" id="cd02334">
    <property type="entry name" value="ZZ_dystrophin"/>
    <property type="match status" value="1"/>
</dbReference>
<dbReference type="FunFam" id="3.30.60.90:FF:000002">
    <property type="entry name" value="Dystrobrevin alpha"/>
    <property type="match status" value="1"/>
</dbReference>
<dbReference type="Pfam" id="PF09068">
    <property type="entry name" value="EF-hand_2"/>
    <property type="match status" value="1"/>
</dbReference>
<dbReference type="Pfam" id="PF00569">
    <property type="entry name" value="ZZ"/>
    <property type="match status" value="1"/>
</dbReference>
<protein>
    <submittedName>
        <fullName evidence="20">Dystrobrevin alpha isoform X11</fullName>
    </submittedName>
</protein>
<dbReference type="GO" id="GO:0045202">
    <property type="term" value="C:synapse"/>
    <property type="evidence" value="ECO:0007669"/>
    <property type="project" value="UniProtKB-SubCell"/>
</dbReference>
<dbReference type="InterPro" id="IPR043145">
    <property type="entry name" value="Znf_ZZ_sf"/>
</dbReference>